<comment type="caution">
    <text evidence="9">The sequence shown here is derived from an EMBL/GenBank/DDBJ whole genome shotgun (WGS) entry which is preliminary data.</text>
</comment>
<feature type="compositionally biased region" description="Polar residues" evidence="7">
    <location>
        <begin position="1"/>
        <end position="26"/>
    </location>
</feature>
<keyword evidence="6" id="KW-0539">Nucleus</keyword>
<feature type="compositionally biased region" description="Low complexity" evidence="7">
    <location>
        <begin position="363"/>
        <end position="375"/>
    </location>
</feature>
<feature type="compositionally biased region" description="Low complexity" evidence="7">
    <location>
        <begin position="411"/>
        <end position="427"/>
    </location>
</feature>
<keyword evidence="5" id="KW-0508">mRNA splicing</keyword>
<name>A0A2S5B4X7_9BASI</name>
<evidence type="ECO:0000313" key="9">
    <source>
        <dbReference type="EMBL" id="POY71834.1"/>
    </source>
</evidence>
<feature type="region of interest" description="Disordered" evidence="7">
    <location>
        <begin position="105"/>
        <end position="125"/>
    </location>
</feature>
<feature type="region of interest" description="Disordered" evidence="7">
    <location>
        <begin position="1"/>
        <end position="56"/>
    </location>
</feature>
<proteinExistence type="inferred from homology"/>
<dbReference type="GO" id="GO:0006397">
    <property type="term" value="P:mRNA processing"/>
    <property type="evidence" value="ECO:0007669"/>
    <property type="project" value="UniProtKB-KW"/>
</dbReference>
<sequence length="433" mass="47747">MSYNNVGLSTPRGSGTSGHIQANRSALRQRDRPRDAHGSADDLRKQSFASRAPDQAILEHERKRAVEVKCYELQVSLEDDGVQQDEIDSQVAALRERLLAAASTSTNTAGQIKPHERHQLAQAKQEADSRMRRALGIKDDFVEGAAFDRDLQQQLKLERQAERERAREERNKIEQELKADRERALQARDAQRRKHDDEMARERRRQQDELEQSRRDHAVRMRSVVPAALRRSRLATGARPPSVSVAAPSRRLVRLGRPPPRPSLLGRLAVAVAFPIPLSPSVSVAAASRWFLRAPRLAVTAAASEAVPLPAPPPRLVLAVAVPAAGQEETVLAVEVAESFAAEESPLAVAFVRFEVAVSAAAAPPSRQREPAASSSRRRESEQESRRRESEQESLPVPVPVSVDEHERQPAEVSGSASERSARGGRSLCVKIV</sequence>
<evidence type="ECO:0000256" key="6">
    <source>
        <dbReference type="ARBA" id="ARBA00023242"/>
    </source>
</evidence>
<dbReference type="OrthoDB" id="10267305at2759"/>
<feature type="region of interest" description="Disordered" evidence="7">
    <location>
        <begin position="162"/>
        <end position="222"/>
    </location>
</feature>
<evidence type="ECO:0000259" key="8">
    <source>
        <dbReference type="SMART" id="SM01115"/>
    </source>
</evidence>
<dbReference type="CDD" id="cd21372">
    <property type="entry name" value="cwf21_CWC21-like"/>
    <property type="match status" value="1"/>
</dbReference>
<comment type="subcellular location">
    <subcellularLocation>
        <location evidence="1">Nucleus</location>
    </subcellularLocation>
</comment>
<dbReference type="GO" id="GO:0005681">
    <property type="term" value="C:spliceosomal complex"/>
    <property type="evidence" value="ECO:0007669"/>
    <property type="project" value="UniProtKB-KW"/>
</dbReference>
<dbReference type="Pfam" id="PF08312">
    <property type="entry name" value="cwf21"/>
    <property type="match status" value="1"/>
</dbReference>
<dbReference type="GO" id="GO:0008380">
    <property type="term" value="P:RNA splicing"/>
    <property type="evidence" value="ECO:0007669"/>
    <property type="project" value="UniProtKB-KW"/>
</dbReference>
<evidence type="ECO:0000313" key="10">
    <source>
        <dbReference type="Proteomes" id="UP000237144"/>
    </source>
</evidence>
<dbReference type="STRING" id="741276.A0A2S5B4X7"/>
<evidence type="ECO:0000256" key="7">
    <source>
        <dbReference type="SAM" id="MobiDB-lite"/>
    </source>
</evidence>
<accession>A0A2S5B4X7</accession>
<keyword evidence="3" id="KW-0507">mRNA processing</keyword>
<organism evidence="9 10">
    <name type="scientific">Rhodotorula taiwanensis</name>
    <dbReference type="NCBI Taxonomy" id="741276"/>
    <lineage>
        <taxon>Eukaryota</taxon>
        <taxon>Fungi</taxon>
        <taxon>Dikarya</taxon>
        <taxon>Basidiomycota</taxon>
        <taxon>Pucciniomycotina</taxon>
        <taxon>Microbotryomycetes</taxon>
        <taxon>Sporidiobolales</taxon>
        <taxon>Sporidiobolaceae</taxon>
        <taxon>Rhodotorula</taxon>
    </lineage>
</organism>
<feature type="region of interest" description="Disordered" evidence="7">
    <location>
        <begin position="363"/>
        <end position="433"/>
    </location>
</feature>
<evidence type="ECO:0000256" key="4">
    <source>
        <dbReference type="ARBA" id="ARBA00022728"/>
    </source>
</evidence>
<dbReference type="Proteomes" id="UP000237144">
    <property type="component" value="Unassembled WGS sequence"/>
</dbReference>
<dbReference type="Gene3D" id="6.10.140.420">
    <property type="match status" value="1"/>
</dbReference>
<keyword evidence="10" id="KW-1185">Reference proteome</keyword>
<feature type="domain" description="CWF21" evidence="8">
    <location>
        <begin position="58"/>
        <end position="103"/>
    </location>
</feature>
<dbReference type="InterPro" id="IPR013170">
    <property type="entry name" value="mRNA_splic_Cwf21_dom"/>
</dbReference>
<evidence type="ECO:0000256" key="5">
    <source>
        <dbReference type="ARBA" id="ARBA00023187"/>
    </source>
</evidence>
<comment type="similarity">
    <text evidence="2">Belongs to the CWC21 family.</text>
</comment>
<gene>
    <name evidence="9" type="ORF">BMF94_5195</name>
</gene>
<dbReference type="AlphaFoldDB" id="A0A2S5B4X7"/>
<feature type="compositionally biased region" description="Basic and acidic residues" evidence="7">
    <location>
        <begin position="162"/>
        <end position="219"/>
    </location>
</feature>
<evidence type="ECO:0000256" key="1">
    <source>
        <dbReference type="ARBA" id="ARBA00004123"/>
    </source>
</evidence>
<evidence type="ECO:0000256" key="2">
    <source>
        <dbReference type="ARBA" id="ARBA00005954"/>
    </source>
</evidence>
<feature type="compositionally biased region" description="Basic and acidic residues" evidence="7">
    <location>
        <begin position="113"/>
        <end position="125"/>
    </location>
</feature>
<feature type="compositionally biased region" description="Basic and acidic residues" evidence="7">
    <location>
        <begin position="377"/>
        <end position="391"/>
    </location>
</feature>
<dbReference type="EMBL" id="PJQD01000072">
    <property type="protein sequence ID" value="POY71834.1"/>
    <property type="molecule type" value="Genomic_DNA"/>
</dbReference>
<dbReference type="SMART" id="SM01115">
    <property type="entry name" value="cwf21"/>
    <property type="match status" value="1"/>
</dbReference>
<dbReference type="PANTHER" id="PTHR36562">
    <property type="entry name" value="SERINE/ARGININE REPETITIVE MATRIX 2"/>
    <property type="match status" value="1"/>
</dbReference>
<reference evidence="9 10" key="1">
    <citation type="journal article" date="2018" name="Front. Microbiol.">
        <title>Prospects for Fungal Bioremediation of Acidic Radioactive Waste Sites: Characterization and Genome Sequence of Rhodotorula taiwanensis MD1149.</title>
        <authorList>
            <person name="Tkavc R."/>
            <person name="Matrosova V.Y."/>
            <person name="Grichenko O.E."/>
            <person name="Gostincar C."/>
            <person name="Volpe R.P."/>
            <person name="Klimenkova P."/>
            <person name="Gaidamakova E.K."/>
            <person name="Zhou C.E."/>
            <person name="Stewart B.J."/>
            <person name="Lyman M.G."/>
            <person name="Malfatti S.A."/>
            <person name="Rubinfeld B."/>
            <person name="Courtot M."/>
            <person name="Singh J."/>
            <person name="Dalgard C.L."/>
            <person name="Hamilton T."/>
            <person name="Frey K.G."/>
            <person name="Gunde-Cimerman N."/>
            <person name="Dugan L."/>
            <person name="Daly M.J."/>
        </authorList>
    </citation>
    <scope>NUCLEOTIDE SEQUENCE [LARGE SCALE GENOMIC DNA]</scope>
    <source>
        <strain evidence="9 10">MD1149</strain>
    </source>
</reference>
<protein>
    <recommendedName>
        <fullName evidence="8">CWF21 domain-containing protein</fullName>
    </recommendedName>
</protein>
<feature type="compositionally biased region" description="Basic and acidic residues" evidence="7">
    <location>
        <begin position="28"/>
        <end position="45"/>
    </location>
</feature>
<dbReference type="InterPro" id="IPR051372">
    <property type="entry name" value="CWC21"/>
</dbReference>
<dbReference type="PANTHER" id="PTHR36562:SF5">
    <property type="entry name" value="SERINE_ARGININE REPETITIVE MATRIX 2"/>
    <property type="match status" value="1"/>
</dbReference>
<evidence type="ECO:0000256" key="3">
    <source>
        <dbReference type="ARBA" id="ARBA00022664"/>
    </source>
</evidence>
<keyword evidence="4" id="KW-0747">Spliceosome</keyword>